<sequence>MTRIDRCRRTPSPSTGRRSGWGFLERVATGLWVLGFGQTWGLEKLANAEHLVATD</sequence>
<evidence type="ECO:0000313" key="2">
    <source>
        <dbReference type="Proteomes" id="UP001171902"/>
    </source>
</evidence>
<organism evidence="1 2">
    <name type="scientific">Glycomyces tritici</name>
    <dbReference type="NCBI Taxonomy" id="2665176"/>
    <lineage>
        <taxon>Bacteria</taxon>
        <taxon>Bacillati</taxon>
        <taxon>Actinomycetota</taxon>
        <taxon>Actinomycetes</taxon>
        <taxon>Glycomycetales</taxon>
        <taxon>Glycomycetaceae</taxon>
        <taxon>Glycomyces</taxon>
    </lineage>
</organism>
<evidence type="ECO:0000313" key="1">
    <source>
        <dbReference type="EMBL" id="MDN3242769.1"/>
    </source>
</evidence>
<dbReference type="Proteomes" id="UP001171902">
    <property type="component" value="Unassembled WGS sequence"/>
</dbReference>
<reference evidence="1" key="1">
    <citation type="submission" date="2023-06" db="EMBL/GenBank/DDBJ databases">
        <title>Gycomyces niveus sp.nov., a novel actinomycete isolated from soil in Shouguang.</title>
        <authorList>
            <person name="Yang X."/>
            <person name="Zhao J."/>
        </authorList>
    </citation>
    <scope>NUCLEOTIDE SEQUENCE</scope>
    <source>
        <strain evidence="1">NEAU C2</strain>
    </source>
</reference>
<name>A0ABT7YVV8_9ACTN</name>
<dbReference type="RefSeq" id="WP_289959455.1">
    <property type="nucleotide sequence ID" value="NZ_JAUEMJ010000009.1"/>
</dbReference>
<dbReference type="EMBL" id="JAUEMJ010000009">
    <property type="protein sequence ID" value="MDN3242769.1"/>
    <property type="molecule type" value="Genomic_DNA"/>
</dbReference>
<comment type="caution">
    <text evidence="1">The sequence shown here is derived from an EMBL/GenBank/DDBJ whole genome shotgun (WGS) entry which is preliminary data.</text>
</comment>
<protein>
    <submittedName>
        <fullName evidence="1">Uncharacterized protein</fullName>
    </submittedName>
</protein>
<gene>
    <name evidence="1" type="ORF">QWI33_23800</name>
</gene>
<proteinExistence type="predicted"/>
<accession>A0ABT7YVV8</accession>
<keyword evidence="2" id="KW-1185">Reference proteome</keyword>